<gene>
    <name evidence="2" type="ORF">MTR67_017765</name>
</gene>
<dbReference type="InterPro" id="IPR032567">
    <property type="entry name" value="RTL1-rel"/>
</dbReference>
<accession>A0AAF0QL51</accession>
<dbReference type="Gene3D" id="3.10.10.10">
    <property type="entry name" value="HIV Type 1 Reverse Transcriptase, subunit A, domain 1"/>
    <property type="match status" value="1"/>
</dbReference>
<dbReference type="EMBL" id="CP133615">
    <property type="protein sequence ID" value="WMV24380.1"/>
    <property type="molecule type" value="Genomic_DNA"/>
</dbReference>
<reference evidence="2" key="1">
    <citation type="submission" date="2023-08" db="EMBL/GenBank/DDBJ databases">
        <title>A de novo genome assembly of Solanum verrucosum Schlechtendal, a Mexican diploid species geographically isolated from the other diploid A-genome species in potato relatives.</title>
        <authorList>
            <person name="Hosaka K."/>
        </authorList>
    </citation>
    <scope>NUCLEOTIDE SEQUENCE</scope>
    <source>
        <tissue evidence="2">Young leaves</tissue>
    </source>
</reference>
<name>A0AAF0QL51_SOLVR</name>
<proteinExistence type="predicted"/>
<dbReference type="Gene3D" id="1.10.340.70">
    <property type="match status" value="1"/>
</dbReference>
<dbReference type="Proteomes" id="UP001234989">
    <property type="component" value="Chromosome 4"/>
</dbReference>
<dbReference type="SUPFAM" id="SSF56672">
    <property type="entry name" value="DNA/RNA polymerases"/>
    <property type="match status" value="1"/>
</dbReference>
<dbReference type="AlphaFoldDB" id="A0AAF0QL51"/>
<protein>
    <recommendedName>
        <fullName evidence="1">Integrase zinc-binding domain-containing protein</fullName>
    </recommendedName>
</protein>
<dbReference type="PANTHER" id="PTHR15503">
    <property type="entry name" value="LDOC1 RELATED"/>
    <property type="match status" value="1"/>
</dbReference>
<feature type="domain" description="Integrase zinc-binding" evidence="1">
    <location>
        <begin position="184"/>
        <end position="235"/>
    </location>
</feature>
<sequence length="235" mass="27406">MISEGYMYHLVRFKDSNFEIPTPELVPVVNVFPEVFSEDLPKVPPDREMDFRIYLLPDTQPILIATYKIAPTKLKELKEHLKDLLDKGFIRPSISSWGVLVLFVKTKDSALRICIDYHILYDGVIVQNGLESILVTEVKEKQYSDLILLQLKGVVHQQKVEVFSQGGYGVLRYQRRLCVPKMGELRQQILTEPHISKYSIYPGNTKIYRDLQEIFWWNNMKRDIANFVVKCPNCQ</sequence>
<organism evidence="2 3">
    <name type="scientific">Solanum verrucosum</name>
    <dbReference type="NCBI Taxonomy" id="315347"/>
    <lineage>
        <taxon>Eukaryota</taxon>
        <taxon>Viridiplantae</taxon>
        <taxon>Streptophyta</taxon>
        <taxon>Embryophyta</taxon>
        <taxon>Tracheophyta</taxon>
        <taxon>Spermatophyta</taxon>
        <taxon>Magnoliopsida</taxon>
        <taxon>eudicotyledons</taxon>
        <taxon>Gunneridae</taxon>
        <taxon>Pentapetalae</taxon>
        <taxon>asterids</taxon>
        <taxon>lamiids</taxon>
        <taxon>Solanales</taxon>
        <taxon>Solanaceae</taxon>
        <taxon>Solanoideae</taxon>
        <taxon>Solaneae</taxon>
        <taxon>Solanum</taxon>
    </lineage>
</organism>
<evidence type="ECO:0000259" key="1">
    <source>
        <dbReference type="Pfam" id="PF17921"/>
    </source>
</evidence>
<evidence type="ECO:0000313" key="3">
    <source>
        <dbReference type="Proteomes" id="UP001234989"/>
    </source>
</evidence>
<dbReference type="InterPro" id="IPR043502">
    <property type="entry name" value="DNA/RNA_pol_sf"/>
</dbReference>
<evidence type="ECO:0000313" key="2">
    <source>
        <dbReference type="EMBL" id="WMV24380.1"/>
    </source>
</evidence>
<dbReference type="Pfam" id="PF17921">
    <property type="entry name" value="Integrase_H2C2"/>
    <property type="match status" value="1"/>
</dbReference>
<dbReference type="PANTHER" id="PTHR15503:SF45">
    <property type="entry name" value="RNA-DIRECTED DNA POLYMERASE HOMOLOG"/>
    <property type="match status" value="1"/>
</dbReference>
<keyword evidence="3" id="KW-1185">Reference proteome</keyword>
<dbReference type="InterPro" id="IPR041588">
    <property type="entry name" value="Integrase_H2C2"/>
</dbReference>